<comment type="caution">
    <text evidence="2">The sequence shown here is derived from an EMBL/GenBank/DDBJ whole genome shotgun (WGS) entry which is preliminary data.</text>
</comment>
<feature type="transmembrane region" description="Helical" evidence="1">
    <location>
        <begin position="284"/>
        <end position="302"/>
    </location>
</feature>
<feature type="transmembrane region" description="Helical" evidence="1">
    <location>
        <begin position="136"/>
        <end position="153"/>
    </location>
</feature>
<evidence type="ECO:0000313" key="2">
    <source>
        <dbReference type="EMBL" id="RSU16394.1"/>
    </source>
</evidence>
<keyword evidence="1" id="KW-0472">Membrane</keyword>
<feature type="transmembrane region" description="Helical" evidence="1">
    <location>
        <begin position="382"/>
        <end position="399"/>
    </location>
</feature>
<feature type="transmembrane region" description="Helical" evidence="1">
    <location>
        <begin position="41"/>
        <end position="60"/>
    </location>
</feature>
<dbReference type="GeneID" id="95580512"/>
<accession>A0A430B7S7</accession>
<feature type="transmembrane region" description="Helical" evidence="1">
    <location>
        <begin position="193"/>
        <end position="211"/>
    </location>
</feature>
<evidence type="ECO:0000256" key="1">
    <source>
        <dbReference type="SAM" id="Phobius"/>
    </source>
</evidence>
<dbReference type="OrthoDB" id="2243815at2"/>
<feature type="transmembrane region" description="Helical" evidence="1">
    <location>
        <begin position="253"/>
        <end position="278"/>
    </location>
</feature>
<keyword evidence="3" id="KW-1185">Reference proteome</keyword>
<dbReference type="RefSeq" id="WP_126791543.1">
    <property type="nucleotide sequence ID" value="NZ_CP060720.1"/>
</dbReference>
<dbReference type="AlphaFoldDB" id="A0A430B7S7"/>
<feature type="transmembrane region" description="Helical" evidence="1">
    <location>
        <begin position="12"/>
        <end position="35"/>
    </location>
</feature>
<protein>
    <recommendedName>
        <fullName evidence="4">MFS transporter</fullName>
    </recommendedName>
</protein>
<keyword evidence="1" id="KW-0812">Transmembrane</keyword>
<feature type="transmembrane region" description="Helical" evidence="1">
    <location>
        <begin position="159"/>
        <end position="181"/>
    </location>
</feature>
<dbReference type="EMBL" id="NGKB01000002">
    <property type="protein sequence ID" value="RSU16394.1"/>
    <property type="molecule type" value="Genomic_DNA"/>
</dbReference>
<proteinExistence type="predicted"/>
<organism evidence="2 3">
    <name type="scientific">Vagococcus carniphilus</name>
    <dbReference type="NCBI Taxonomy" id="218144"/>
    <lineage>
        <taxon>Bacteria</taxon>
        <taxon>Bacillati</taxon>
        <taxon>Bacillota</taxon>
        <taxon>Bacilli</taxon>
        <taxon>Lactobacillales</taxon>
        <taxon>Enterococcaceae</taxon>
        <taxon>Vagococcus</taxon>
    </lineage>
</organism>
<feature type="transmembrane region" description="Helical" evidence="1">
    <location>
        <begin position="323"/>
        <end position="346"/>
    </location>
</feature>
<dbReference type="Proteomes" id="UP000288028">
    <property type="component" value="Unassembled WGS sequence"/>
</dbReference>
<feature type="transmembrane region" description="Helical" evidence="1">
    <location>
        <begin position="217"/>
        <end position="241"/>
    </location>
</feature>
<gene>
    <name evidence="2" type="ORF">CBF28_02380</name>
</gene>
<sequence>MNKRNKRMLLSLQFIPFVLTNGMNLFPILIFAHLFLTHRDISHYVLPLILYYSFKTTILFLVRIKPIRASRLLQLSILIGIIGSFLGIFYEGNFYFGLIAGAMLGICSGLLYPSFLTVQLHEKTMNNFGTSKNDQFYSIGFALIFSVILFHLINYSIPLTFAFLGLNLMLLLIIVSVYPHYEIEEEIEYPNYPVIESLFLFSVGFFSIFIIKGEKKLGVANLLPVFFLFLVVMVIIYLVYLMKIKPERRLSPFLTQTIIFKGMLTNFILVFTTFNQLIRVGGKSLYVIYSLYLLAIIISPIIKKMLSKKYTEPSQIKIIKWGVISGLILVLWPTSYYLGVFLISLFSSQLNQQLNQYVYLNAELPKDFRLMAKFRLNNLGSIFHQIIMMLIIYLVTVAFKTVTVDEIFMSYSYKQVDKSAFFTLDVTKWILVTFFVLFISILEKQYQRKKTL</sequence>
<evidence type="ECO:0000313" key="3">
    <source>
        <dbReference type="Proteomes" id="UP000288028"/>
    </source>
</evidence>
<name>A0A430B7S7_9ENTE</name>
<evidence type="ECO:0008006" key="4">
    <source>
        <dbReference type="Google" id="ProtNLM"/>
    </source>
</evidence>
<feature type="transmembrane region" description="Helical" evidence="1">
    <location>
        <begin position="72"/>
        <end position="90"/>
    </location>
</feature>
<reference evidence="2 3" key="1">
    <citation type="submission" date="2017-05" db="EMBL/GenBank/DDBJ databases">
        <title>Vagococcus spp. assemblies.</title>
        <authorList>
            <person name="Gulvik C.A."/>
        </authorList>
    </citation>
    <scope>NUCLEOTIDE SEQUENCE [LARGE SCALE GENOMIC DNA]</scope>
    <source>
        <strain evidence="2 3">SS1714</strain>
    </source>
</reference>
<feature type="transmembrane region" description="Helical" evidence="1">
    <location>
        <begin position="420"/>
        <end position="442"/>
    </location>
</feature>
<keyword evidence="1" id="KW-1133">Transmembrane helix</keyword>
<feature type="transmembrane region" description="Helical" evidence="1">
    <location>
        <begin position="96"/>
        <end position="115"/>
    </location>
</feature>